<keyword evidence="1" id="KW-0677">Repeat</keyword>
<feature type="signal peptide" evidence="4">
    <location>
        <begin position="1"/>
        <end position="19"/>
    </location>
</feature>
<dbReference type="EMBL" id="QOVI01000002">
    <property type="protein sequence ID" value="RXG17042.1"/>
    <property type="molecule type" value="Genomic_DNA"/>
</dbReference>
<feature type="repeat" description="TPR" evidence="3">
    <location>
        <begin position="86"/>
        <end position="119"/>
    </location>
</feature>
<evidence type="ECO:0000256" key="3">
    <source>
        <dbReference type="PROSITE-ProRule" id="PRU00339"/>
    </source>
</evidence>
<proteinExistence type="predicted"/>
<dbReference type="PANTHER" id="PTHR44943">
    <property type="entry name" value="CELLULOSE SYNTHASE OPERON PROTEIN C"/>
    <property type="match status" value="1"/>
</dbReference>
<accession>A0A4Q0P0A3</accession>
<dbReference type="Pfam" id="PF13432">
    <property type="entry name" value="TPR_16"/>
    <property type="match status" value="2"/>
</dbReference>
<keyword evidence="6" id="KW-1185">Reference proteome</keyword>
<dbReference type="SMART" id="SM00028">
    <property type="entry name" value="TPR"/>
    <property type="match status" value="3"/>
</dbReference>
<evidence type="ECO:0000313" key="5">
    <source>
        <dbReference type="EMBL" id="RXG17042.1"/>
    </source>
</evidence>
<keyword evidence="4" id="KW-0732">Signal</keyword>
<evidence type="ECO:0000256" key="1">
    <source>
        <dbReference type="ARBA" id="ARBA00022737"/>
    </source>
</evidence>
<dbReference type="PROSITE" id="PS50005">
    <property type="entry name" value="TPR"/>
    <property type="match status" value="1"/>
</dbReference>
<dbReference type="InterPro" id="IPR011990">
    <property type="entry name" value="TPR-like_helical_dom_sf"/>
</dbReference>
<dbReference type="AlphaFoldDB" id="A0A4Q0P0A3"/>
<evidence type="ECO:0000313" key="6">
    <source>
        <dbReference type="Proteomes" id="UP000289821"/>
    </source>
</evidence>
<dbReference type="Proteomes" id="UP000289821">
    <property type="component" value="Unassembled WGS sequence"/>
</dbReference>
<dbReference type="SUPFAM" id="SSF48452">
    <property type="entry name" value="TPR-like"/>
    <property type="match status" value="2"/>
</dbReference>
<sequence>MKTLFTSVLLIVFLFNAQAQEMTTGFNYLEAGQNKKAELFFAEILKEYPENKTAQLCYARALGLGGNPAEALELFKEMRVNHPGDLEIDLNYAEAFLWNNEFQKAVPVYKELVKNNPENFGALLGYANTLSNLKEYDTALIYIKRALATDPGNTNALISRKYIRLGKAGQLAKVDQSERALALLDSNLIDFPNDRDTELNKIAIYLPTESFEEAARIYSGFNASTKDSITGKIGLSLVAHLGEKDKKALIFATEAFTMAQQFKKDSLAFLPAAERFTQALIWNAKYSDAKQEIAALSKDFPQHKIVLALQAMLGMYTGDFKTSLEAYQTILNKDSTSFDGNLGIANAYRAADNPLQAYTYAQKTLNHYEGQKDALGLITTLDLSYAPVVGTRASVTKDNGENKAYSYGVNITLPFSTAFKTEALYGYRTTRNEISGQEAHAHELGLKLNYMFTPGFELETQAGLIKAFTADKDYTDVQGSLSLKTKPAKRQNLEVGYKRALQNFNAELIEEKIALNDYFLNYNWGITTRLGWYTSMIYTAQSDANNRKLLFTSLYYGLTKKPALKMGFNYQYLGYKNQVNMLYFSPSKYQATEVFADLMLNDLGSFQVHAVAAGGYQFVESQKATSIFRAELNVNYTLSSQFNLGFYAKYSNIASAVASGFEFGEAGITLRWLPFNKPLFKK</sequence>
<evidence type="ECO:0000256" key="4">
    <source>
        <dbReference type="SAM" id="SignalP"/>
    </source>
</evidence>
<dbReference type="InterPro" id="IPR019734">
    <property type="entry name" value="TPR_rpt"/>
</dbReference>
<evidence type="ECO:0000256" key="2">
    <source>
        <dbReference type="ARBA" id="ARBA00022803"/>
    </source>
</evidence>
<dbReference type="OrthoDB" id="919555at2"/>
<reference evidence="5 6" key="1">
    <citation type="submission" date="2018-07" db="EMBL/GenBank/DDBJ databases">
        <title>Leeuwenhoekiella genomics.</title>
        <authorList>
            <person name="Tahon G."/>
            <person name="Willems A."/>
        </authorList>
    </citation>
    <scope>NUCLEOTIDE SEQUENCE [LARGE SCALE GENOMIC DNA]</scope>
    <source>
        <strain evidence="5 6">R-50232</strain>
    </source>
</reference>
<name>A0A4Q0P0A3_9FLAO</name>
<dbReference type="Gene3D" id="1.25.40.10">
    <property type="entry name" value="Tetratricopeptide repeat domain"/>
    <property type="match status" value="2"/>
</dbReference>
<keyword evidence="2 3" id="KW-0802">TPR repeat</keyword>
<dbReference type="RefSeq" id="WP_128760686.1">
    <property type="nucleotide sequence ID" value="NZ_QOVI01000002.1"/>
</dbReference>
<protein>
    <submittedName>
        <fullName evidence="5">Tetratricopeptide repeat protein</fullName>
    </submittedName>
</protein>
<comment type="caution">
    <text evidence="5">The sequence shown here is derived from an EMBL/GenBank/DDBJ whole genome shotgun (WGS) entry which is preliminary data.</text>
</comment>
<gene>
    <name evidence="5" type="ORF">DSM04_102625</name>
</gene>
<organism evidence="5 6">
    <name type="scientific">Leeuwenhoekiella aestuarii</name>
    <dbReference type="NCBI Taxonomy" id="2249426"/>
    <lineage>
        <taxon>Bacteria</taxon>
        <taxon>Pseudomonadati</taxon>
        <taxon>Bacteroidota</taxon>
        <taxon>Flavobacteriia</taxon>
        <taxon>Flavobacteriales</taxon>
        <taxon>Flavobacteriaceae</taxon>
        <taxon>Leeuwenhoekiella</taxon>
    </lineage>
</organism>
<dbReference type="PANTHER" id="PTHR44943:SF8">
    <property type="entry name" value="TPR REPEAT-CONTAINING PROTEIN MJ0263"/>
    <property type="match status" value="1"/>
</dbReference>
<feature type="chain" id="PRO_5020478876" evidence="4">
    <location>
        <begin position="20"/>
        <end position="682"/>
    </location>
</feature>
<dbReference type="InterPro" id="IPR051685">
    <property type="entry name" value="Ycf3/AcsC/BcsC/TPR_MFPF"/>
</dbReference>